<evidence type="ECO:0000313" key="3">
    <source>
        <dbReference type="Proteomes" id="UP000283458"/>
    </source>
</evidence>
<dbReference type="GO" id="GO:0044010">
    <property type="term" value="P:single-species biofilm formation"/>
    <property type="evidence" value="ECO:0007669"/>
    <property type="project" value="TreeGrafter"/>
</dbReference>
<reference evidence="2 3" key="1">
    <citation type="submission" date="2018-09" db="EMBL/GenBank/DDBJ databases">
        <authorList>
            <person name="Zhu H."/>
        </authorList>
    </citation>
    <scope>NUCLEOTIDE SEQUENCE [LARGE SCALE GENOMIC DNA]</scope>
    <source>
        <strain evidence="2 3">K2W22B-5</strain>
    </source>
</reference>
<dbReference type="InterPro" id="IPR001173">
    <property type="entry name" value="Glyco_trans_2-like"/>
</dbReference>
<gene>
    <name evidence="2" type="ORF">D3877_17810</name>
</gene>
<evidence type="ECO:0000259" key="1">
    <source>
        <dbReference type="Pfam" id="PF00535"/>
    </source>
</evidence>
<feature type="domain" description="Glycosyltransferase 2-like" evidence="1">
    <location>
        <begin position="8"/>
        <end position="141"/>
    </location>
</feature>
<dbReference type="InterPro" id="IPR050834">
    <property type="entry name" value="Glycosyltransf_2"/>
</dbReference>
<keyword evidence="2" id="KW-0808">Transferase</keyword>
<dbReference type="Proteomes" id="UP000283458">
    <property type="component" value="Unassembled WGS sequence"/>
</dbReference>
<dbReference type="InterPro" id="IPR029044">
    <property type="entry name" value="Nucleotide-diphossugar_trans"/>
</dbReference>
<dbReference type="Gene3D" id="3.90.550.10">
    <property type="entry name" value="Spore Coat Polysaccharide Biosynthesis Protein SpsA, Chain A"/>
    <property type="match status" value="1"/>
</dbReference>
<dbReference type="AlphaFoldDB" id="A0A418VXQ2"/>
<dbReference type="EMBL" id="QYUL01000002">
    <property type="protein sequence ID" value="RJF81951.1"/>
    <property type="molecule type" value="Genomic_DNA"/>
</dbReference>
<dbReference type="Pfam" id="PF00535">
    <property type="entry name" value="Glycos_transf_2"/>
    <property type="match status" value="1"/>
</dbReference>
<dbReference type="RefSeq" id="WP_119832030.1">
    <property type="nucleotide sequence ID" value="NZ_QYUL01000002.1"/>
</dbReference>
<evidence type="ECO:0000313" key="2">
    <source>
        <dbReference type="EMBL" id="RJF81951.1"/>
    </source>
</evidence>
<dbReference type="GO" id="GO:0016740">
    <property type="term" value="F:transferase activity"/>
    <property type="evidence" value="ECO:0007669"/>
    <property type="project" value="UniProtKB-KW"/>
</dbReference>
<dbReference type="SUPFAM" id="SSF53448">
    <property type="entry name" value="Nucleotide-diphospho-sugar transferases"/>
    <property type="match status" value="1"/>
</dbReference>
<accession>A0A418VXQ2</accession>
<dbReference type="PANTHER" id="PTHR43685:SF2">
    <property type="entry name" value="GLYCOSYLTRANSFERASE 2-LIKE DOMAIN-CONTAINING PROTEIN"/>
    <property type="match status" value="1"/>
</dbReference>
<organism evidence="2 3">
    <name type="scientific">Azospirillum cavernae</name>
    <dbReference type="NCBI Taxonomy" id="2320860"/>
    <lineage>
        <taxon>Bacteria</taxon>
        <taxon>Pseudomonadati</taxon>
        <taxon>Pseudomonadota</taxon>
        <taxon>Alphaproteobacteria</taxon>
        <taxon>Rhodospirillales</taxon>
        <taxon>Azospirillaceae</taxon>
        <taxon>Azospirillum</taxon>
    </lineage>
</organism>
<sequence length="247" mass="26547">MTASLSFTIVVPAYNAADTIGDTLASIREAVRFACDKRAVGACDVIVVDDRSTDDSVAIAVAHDAPDLPIRVLHHTENQGAGCARNTGAAQATGDILCFLDADDQYLPSHLAVCAGAFGQRPDIDFVCTRFTTSRPIDPSWIPAISAAAIGPFAIRRAAHARIGGFPPLRNFEDTFYRRLADKILVGWYVGNETAVYVWRPGNSFDRQWAKFQAPCSEAALTPGDMPPDAVTAAFNQRLASLLRPAP</sequence>
<dbReference type="OrthoDB" id="6383742at2"/>
<dbReference type="PANTHER" id="PTHR43685">
    <property type="entry name" value="GLYCOSYLTRANSFERASE"/>
    <property type="match status" value="1"/>
</dbReference>
<comment type="caution">
    <text evidence="2">The sequence shown here is derived from an EMBL/GenBank/DDBJ whole genome shotgun (WGS) entry which is preliminary data.</text>
</comment>
<dbReference type="CDD" id="cd00761">
    <property type="entry name" value="Glyco_tranf_GTA_type"/>
    <property type="match status" value="1"/>
</dbReference>
<name>A0A418VXQ2_9PROT</name>
<proteinExistence type="predicted"/>
<protein>
    <submittedName>
        <fullName evidence="2">Glycosyltransferase family 2 protein</fullName>
    </submittedName>
</protein>
<keyword evidence="3" id="KW-1185">Reference proteome</keyword>